<dbReference type="EMBL" id="JANJYJ010000004">
    <property type="protein sequence ID" value="KAK3220187.1"/>
    <property type="molecule type" value="Genomic_DNA"/>
</dbReference>
<protein>
    <submittedName>
        <fullName evidence="1">Uncharacterized protein</fullName>
    </submittedName>
</protein>
<organism evidence="1 2">
    <name type="scientific">Dipteronia sinensis</name>
    <dbReference type="NCBI Taxonomy" id="43782"/>
    <lineage>
        <taxon>Eukaryota</taxon>
        <taxon>Viridiplantae</taxon>
        <taxon>Streptophyta</taxon>
        <taxon>Embryophyta</taxon>
        <taxon>Tracheophyta</taxon>
        <taxon>Spermatophyta</taxon>
        <taxon>Magnoliopsida</taxon>
        <taxon>eudicotyledons</taxon>
        <taxon>Gunneridae</taxon>
        <taxon>Pentapetalae</taxon>
        <taxon>rosids</taxon>
        <taxon>malvids</taxon>
        <taxon>Sapindales</taxon>
        <taxon>Sapindaceae</taxon>
        <taxon>Hippocastanoideae</taxon>
        <taxon>Acereae</taxon>
        <taxon>Dipteronia</taxon>
    </lineage>
</organism>
<dbReference type="InterPro" id="IPR036389">
    <property type="entry name" value="RNase_III_sf"/>
</dbReference>
<keyword evidence="2" id="KW-1185">Reference proteome</keyword>
<reference evidence="1" key="1">
    <citation type="journal article" date="2023" name="Plant J.">
        <title>Genome sequences and population genomics provide insights into the demographic history, inbreeding, and mutation load of two 'living fossil' tree species of Dipteronia.</title>
        <authorList>
            <person name="Feng Y."/>
            <person name="Comes H.P."/>
            <person name="Chen J."/>
            <person name="Zhu S."/>
            <person name="Lu R."/>
            <person name="Zhang X."/>
            <person name="Li P."/>
            <person name="Qiu J."/>
            <person name="Olsen K.M."/>
            <person name="Qiu Y."/>
        </authorList>
    </citation>
    <scope>NUCLEOTIDE SEQUENCE</scope>
    <source>
        <strain evidence="1">NBL</strain>
    </source>
</reference>
<gene>
    <name evidence="1" type="ORF">Dsin_014157</name>
</gene>
<dbReference type="GO" id="GO:0006396">
    <property type="term" value="P:RNA processing"/>
    <property type="evidence" value="ECO:0007669"/>
    <property type="project" value="InterPro"/>
</dbReference>
<evidence type="ECO:0000313" key="2">
    <source>
        <dbReference type="Proteomes" id="UP001281410"/>
    </source>
</evidence>
<dbReference type="PANTHER" id="PTHR34276">
    <property type="entry name" value="MINI-RIBONUCLEASE 3"/>
    <property type="match status" value="1"/>
</dbReference>
<comment type="caution">
    <text evidence="1">The sequence shown here is derived from an EMBL/GenBank/DDBJ whole genome shotgun (WGS) entry which is preliminary data.</text>
</comment>
<dbReference type="AlphaFoldDB" id="A0AAE0ALP3"/>
<dbReference type="Gene3D" id="1.10.1520.10">
    <property type="entry name" value="Ribonuclease III domain"/>
    <property type="match status" value="1"/>
</dbReference>
<name>A0AAE0ALP3_9ROSI</name>
<dbReference type="GO" id="GO:0004525">
    <property type="term" value="F:ribonuclease III activity"/>
    <property type="evidence" value="ECO:0007669"/>
    <property type="project" value="InterPro"/>
</dbReference>
<evidence type="ECO:0000313" key="1">
    <source>
        <dbReference type="EMBL" id="KAK3220187.1"/>
    </source>
</evidence>
<dbReference type="Proteomes" id="UP001281410">
    <property type="component" value="Unassembled WGS sequence"/>
</dbReference>
<feature type="non-terminal residue" evidence="1">
    <location>
        <position position="1"/>
    </location>
</feature>
<proteinExistence type="predicted"/>
<dbReference type="PANTHER" id="PTHR34276:SF1">
    <property type="entry name" value="MINI-RIBONUCLEASE 3"/>
    <property type="match status" value="1"/>
</dbReference>
<sequence>LYARRHFLFPALSIEEYNDRVTAVVRCEAQDTLLQKLLEDDYLSAQESSSCSLCP</sequence>
<accession>A0AAE0ALP3</accession>